<feature type="active site" description="Nucleophile" evidence="6">
    <location>
        <position position="176"/>
    </location>
</feature>
<gene>
    <name evidence="9" type="ORF">LMF89_23065</name>
</gene>
<dbReference type="InterPro" id="IPR005490">
    <property type="entry name" value="LD_TPept_cat_dom"/>
</dbReference>
<dbReference type="PANTHER" id="PTHR36699:SF1">
    <property type="entry name" value="L,D-TRANSPEPTIDASE YAFK-RELATED"/>
    <property type="match status" value="1"/>
</dbReference>
<evidence type="ECO:0000256" key="4">
    <source>
        <dbReference type="ARBA" id="ARBA00022984"/>
    </source>
</evidence>
<reference evidence="9" key="1">
    <citation type="submission" date="2021-11" db="EMBL/GenBank/DDBJ databases">
        <title>Description of a new species Pelosinus isolated from the bottom sediments of Lake Baikal.</title>
        <authorList>
            <person name="Zakharyuk A."/>
        </authorList>
    </citation>
    <scope>NUCLEOTIDE SEQUENCE</scope>
    <source>
        <strain evidence="9">Bkl1</strain>
    </source>
</reference>
<feature type="domain" description="L,D-TPase catalytic" evidence="8">
    <location>
        <begin position="42"/>
        <end position="200"/>
    </location>
</feature>
<dbReference type="InterPro" id="IPR038063">
    <property type="entry name" value="Transpep_catalytic_dom"/>
</dbReference>
<evidence type="ECO:0000256" key="2">
    <source>
        <dbReference type="ARBA" id="ARBA00022679"/>
    </source>
</evidence>
<organism evidence="9 10">
    <name type="scientific">Pelosinus baikalensis</name>
    <dbReference type="NCBI Taxonomy" id="2892015"/>
    <lineage>
        <taxon>Bacteria</taxon>
        <taxon>Bacillati</taxon>
        <taxon>Bacillota</taxon>
        <taxon>Negativicutes</taxon>
        <taxon>Selenomonadales</taxon>
        <taxon>Sporomusaceae</taxon>
        <taxon>Pelosinus</taxon>
    </lineage>
</organism>
<keyword evidence="5 6" id="KW-0961">Cell wall biogenesis/degradation</keyword>
<evidence type="ECO:0000256" key="6">
    <source>
        <dbReference type="PROSITE-ProRule" id="PRU01373"/>
    </source>
</evidence>
<accession>A0ABS8HYG6</accession>
<evidence type="ECO:0000313" key="9">
    <source>
        <dbReference type="EMBL" id="MCC5468223.1"/>
    </source>
</evidence>
<dbReference type="PANTHER" id="PTHR36699">
    <property type="entry name" value="LD-TRANSPEPTIDASE"/>
    <property type="match status" value="1"/>
</dbReference>
<comment type="caution">
    <text evidence="9">The sequence shown here is derived from an EMBL/GenBank/DDBJ whole genome shotgun (WGS) entry which is preliminary data.</text>
</comment>
<evidence type="ECO:0000256" key="1">
    <source>
        <dbReference type="ARBA" id="ARBA00004752"/>
    </source>
</evidence>
<evidence type="ECO:0000256" key="5">
    <source>
        <dbReference type="ARBA" id="ARBA00023316"/>
    </source>
</evidence>
<proteinExistence type="predicted"/>
<evidence type="ECO:0000313" key="10">
    <source>
        <dbReference type="Proteomes" id="UP001165492"/>
    </source>
</evidence>
<evidence type="ECO:0000256" key="3">
    <source>
        <dbReference type="ARBA" id="ARBA00022960"/>
    </source>
</evidence>
<sequence length="201" mass="22482">MNKQVLLVFSAIILFGGFLLKASAAEAAPVPQWQEITMQQDVVVLVEKSANTMTVFYQGKPVKRFLCVSGVNAQGDKQRQGDNRTPEGTFFITDKELLHDDPYLGRKWIGLSYPDPVHAQRGMEQKLISVSQYQEIILANEQKVQPPQDTALGGWIGIHGGRDDLTERKINWTEGCLALQDDDLTELYKMVQYGTTVIIVA</sequence>
<dbReference type="Pfam" id="PF03734">
    <property type="entry name" value="YkuD"/>
    <property type="match status" value="1"/>
</dbReference>
<dbReference type="Proteomes" id="UP001165492">
    <property type="component" value="Unassembled WGS sequence"/>
</dbReference>
<keyword evidence="10" id="KW-1185">Reference proteome</keyword>
<name>A0ABS8HYG6_9FIRM</name>
<keyword evidence="4 6" id="KW-0573">Peptidoglycan synthesis</keyword>
<comment type="pathway">
    <text evidence="1 6">Cell wall biogenesis; peptidoglycan biosynthesis.</text>
</comment>
<evidence type="ECO:0000259" key="8">
    <source>
        <dbReference type="PROSITE" id="PS52029"/>
    </source>
</evidence>
<protein>
    <submittedName>
        <fullName evidence="9">L,D-transpeptidase</fullName>
    </submittedName>
</protein>
<dbReference type="RefSeq" id="WP_229537095.1">
    <property type="nucleotide sequence ID" value="NZ_JAJHJB010000053.1"/>
</dbReference>
<evidence type="ECO:0000256" key="7">
    <source>
        <dbReference type="SAM" id="SignalP"/>
    </source>
</evidence>
<feature type="active site" description="Proton donor/acceptor" evidence="6">
    <location>
        <position position="159"/>
    </location>
</feature>
<dbReference type="CDD" id="cd16913">
    <property type="entry name" value="YkuD_like"/>
    <property type="match status" value="1"/>
</dbReference>
<dbReference type="Gene3D" id="2.40.440.10">
    <property type="entry name" value="L,D-transpeptidase catalytic domain-like"/>
    <property type="match status" value="1"/>
</dbReference>
<dbReference type="EMBL" id="JAJHJB010000053">
    <property type="protein sequence ID" value="MCC5468223.1"/>
    <property type="molecule type" value="Genomic_DNA"/>
</dbReference>
<keyword evidence="7" id="KW-0732">Signal</keyword>
<dbReference type="SUPFAM" id="SSF141523">
    <property type="entry name" value="L,D-transpeptidase catalytic domain-like"/>
    <property type="match status" value="1"/>
</dbReference>
<keyword evidence="2" id="KW-0808">Transferase</keyword>
<feature type="chain" id="PRO_5047252913" evidence="7">
    <location>
        <begin position="28"/>
        <end position="201"/>
    </location>
</feature>
<keyword evidence="3 6" id="KW-0133">Cell shape</keyword>
<feature type="signal peptide" evidence="7">
    <location>
        <begin position="1"/>
        <end position="27"/>
    </location>
</feature>
<dbReference type="PROSITE" id="PS52029">
    <property type="entry name" value="LD_TPASE"/>
    <property type="match status" value="1"/>
</dbReference>